<comment type="caution">
    <text evidence="2">The sequence shown here is derived from an EMBL/GenBank/DDBJ whole genome shotgun (WGS) entry which is preliminary data.</text>
</comment>
<dbReference type="EMBL" id="MVBO01000084">
    <property type="protein sequence ID" value="OZJ03467.1"/>
    <property type="molecule type" value="Genomic_DNA"/>
</dbReference>
<reference evidence="2 3" key="1">
    <citation type="journal article" date="2017" name="Mycologia">
        <title>Bifiguratus adelaidae, gen. et sp. nov., a new member of Mucoromycotina in endophytic and soil-dwelling habitats.</title>
        <authorList>
            <person name="Torres-Cruz T.J."/>
            <person name="Billingsley Tobias T.L."/>
            <person name="Almatruk M."/>
            <person name="Hesse C."/>
            <person name="Kuske C.R."/>
            <person name="Desiro A."/>
            <person name="Benucci G.M."/>
            <person name="Bonito G."/>
            <person name="Stajich J.E."/>
            <person name="Dunlap C."/>
            <person name="Arnold A.E."/>
            <person name="Porras-Alfaro A."/>
        </authorList>
    </citation>
    <scope>NUCLEOTIDE SEQUENCE [LARGE SCALE GENOMIC DNA]</scope>
    <source>
        <strain evidence="2 3">AZ0501</strain>
    </source>
</reference>
<proteinExistence type="predicted"/>
<feature type="coiled-coil region" evidence="1">
    <location>
        <begin position="106"/>
        <end position="140"/>
    </location>
</feature>
<evidence type="ECO:0000313" key="2">
    <source>
        <dbReference type="EMBL" id="OZJ03467.1"/>
    </source>
</evidence>
<sequence length="353" mass="40424">MDTEERVLAHRVHYLDVRCRIEALTGIEEACKDKAKLIEGLKNELSSEHSLLSGLSAQVKSAFSATRPRRATLPVSFKVAVAGVSENERRASDIRKGHYQHLFERQQQFRLHVEALKHRIQEEEANLRNLEADRLLYRSLIKERQLLFDDVFGDDETPSDFDIETRLRKDALAKRRIYEEIVRDDVRYQAGYKHIRGAMKSLISFEQKRTNSLTPIQEVLNRCREQLQLAYENIPELFDDIFASLLEDPNVDMTAVASHLPKIKEADAKAASRSVQLLTQRKAVGKELSDLRNELTAERINIFADVLFAHTSEDLPSSNNINLSRVCFVTPETSELPPFEEAALNRPPAYIQS</sequence>
<keyword evidence="1" id="KW-0175">Coiled coil</keyword>
<dbReference type="Proteomes" id="UP000242875">
    <property type="component" value="Unassembled WGS sequence"/>
</dbReference>
<evidence type="ECO:0000256" key="1">
    <source>
        <dbReference type="SAM" id="Coils"/>
    </source>
</evidence>
<evidence type="ECO:0000313" key="3">
    <source>
        <dbReference type="Proteomes" id="UP000242875"/>
    </source>
</evidence>
<organism evidence="2 3">
    <name type="scientific">Bifiguratus adelaidae</name>
    <dbReference type="NCBI Taxonomy" id="1938954"/>
    <lineage>
        <taxon>Eukaryota</taxon>
        <taxon>Fungi</taxon>
        <taxon>Fungi incertae sedis</taxon>
        <taxon>Mucoromycota</taxon>
        <taxon>Mucoromycotina</taxon>
        <taxon>Endogonomycetes</taxon>
        <taxon>Endogonales</taxon>
        <taxon>Endogonales incertae sedis</taxon>
        <taxon>Bifiguratus</taxon>
    </lineage>
</organism>
<keyword evidence="3" id="KW-1185">Reference proteome</keyword>
<gene>
    <name evidence="2" type="ORF">BZG36_02727</name>
</gene>
<dbReference type="AlphaFoldDB" id="A0A261XYM1"/>
<accession>A0A261XYM1</accession>
<name>A0A261XYM1_9FUNG</name>
<protein>
    <submittedName>
        <fullName evidence="2">Uncharacterized protein</fullName>
    </submittedName>
</protein>